<evidence type="ECO:0000313" key="5">
    <source>
        <dbReference type="Proteomes" id="UP000468901"/>
    </source>
</evidence>
<sequence>MNDNQITYITTCKGRLHHLKQSLPVVASQPNLKVIVVDYDCPDRAGDWVTANFPSVEVVKVSNAPFFQLSHARNVGARAATTRWLAFFDADVVLGDGFFSRISRTLSPGAFFLARSEMPNLWGSVIVEREVFLKAGGYDEAITHWGGEDIALYSDLSFLGYALRTYDAPDMRAIEHGDDERVKFGSEKDLSRAKQLSHVYEVVRVDLTKFLGRLLNKQERNVLRARITQALNLLEKNKSASENVILELPSVTWKRPTLGSKTPIIQRAISYKIEIPR</sequence>
<organism evidence="4 5">
    <name type="scientific">Parvibaculum sedimenti</name>
    <dbReference type="NCBI Taxonomy" id="2608632"/>
    <lineage>
        <taxon>Bacteria</taxon>
        <taxon>Pseudomonadati</taxon>
        <taxon>Pseudomonadota</taxon>
        <taxon>Alphaproteobacteria</taxon>
        <taxon>Hyphomicrobiales</taxon>
        <taxon>Parvibaculaceae</taxon>
        <taxon>Parvibaculum</taxon>
    </lineage>
</organism>
<dbReference type="Pfam" id="PF02709">
    <property type="entry name" value="Glyco_transf_7C"/>
    <property type="match status" value="1"/>
</dbReference>
<evidence type="ECO:0000259" key="2">
    <source>
        <dbReference type="Pfam" id="PF00535"/>
    </source>
</evidence>
<evidence type="ECO:0000259" key="3">
    <source>
        <dbReference type="Pfam" id="PF02709"/>
    </source>
</evidence>
<proteinExistence type="predicted"/>
<keyword evidence="5" id="KW-1185">Reference proteome</keyword>
<dbReference type="InterPro" id="IPR027791">
    <property type="entry name" value="Galactosyl_T_C"/>
</dbReference>
<accession>A0A6N6VEV2</accession>
<dbReference type="InterPro" id="IPR029044">
    <property type="entry name" value="Nucleotide-diphossugar_trans"/>
</dbReference>
<gene>
    <name evidence="4" type="ORF">F2P47_12615</name>
</gene>
<evidence type="ECO:0000256" key="1">
    <source>
        <dbReference type="ARBA" id="ARBA00022679"/>
    </source>
</evidence>
<dbReference type="InterPro" id="IPR001173">
    <property type="entry name" value="Glyco_trans_2-like"/>
</dbReference>
<comment type="caution">
    <text evidence="4">The sequence shown here is derived from an EMBL/GenBank/DDBJ whole genome shotgun (WGS) entry which is preliminary data.</text>
</comment>
<dbReference type="CDD" id="cd00761">
    <property type="entry name" value="Glyco_tranf_GTA_type"/>
    <property type="match status" value="1"/>
</dbReference>
<dbReference type="Pfam" id="PF00535">
    <property type="entry name" value="Glycos_transf_2"/>
    <property type="match status" value="1"/>
</dbReference>
<protein>
    <submittedName>
        <fullName evidence="4">Glycosyltransferase</fullName>
    </submittedName>
</protein>
<dbReference type="PANTHER" id="PTHR40743:SF1">
    <property type="entry name" value="POSSIBLE GLYCOSYLTRANSFERASE"/>
    <property type="match status" value="1"/>
</dbReference>
<name>A0A6N6VEV2_9HYPH</name>
<feature type="domain" description="Galactosyltransferase C-terminal" evidence="3">
    <location>
        <begin position="119"/>
        <end position="176"/>
    </location>
</feature>
<dbReference type="SUPFAM" id="SSF53448">
    <property type="entry name" value="Nucleotide-diphospho-sugar transferases"/>
    <property type="match status" value="1"/>
</dbReference>
<feature type="domain" description="Glycosyltransferase 2-like" evidence="2">
    <location>
        <begin position="10"/>
        <end position="101"/>
    </location>
</feature>
<dbReference type="Gene3D" id="3.90.550.10">
    <property type="entry name" value="Spore Coat Polysaccharide Biosynthesis Protein SpsA, Chain A"/>
    <property type="match status" value="1"/>
</dbReference>
<dbReference type="PANTHER" id="PTHR40743">
    <property type="entry name" value="NUCLEOTIDE-DIPHOSPHO-SUGAR TRANSFERASE CONTAINING PROTEIN"/>
    <property type="match status" value="1"/>
</dbReference>
<keyword evidence="1 4" id="KW-0808">Transferase</keyword>
<dbReference type="Proteomes" id="UP000468901">
    <property type="component" value="Unassembled WGS sequence"/>
</dbReference>
<reference evidence="4 5" key="1">
    <citation type="submission" date="2019-09" db="EMBL/GenBank/DDBJ databases">
        <title>Parvibaculum sedimenti sp. nov., isolated from sediment.</title>
        <authorList>
            <person name="Wang Y."/>
        </authorList>
    </citation>
    <scope>NUCLEOTIDE SEQUENCE [LARGE SCALE GENOMIC DNA]</scope>
    <source>
        <strain evidence="4 5">HXT-9</strain>
    </source>
</reference>
<dbReference type="RefSeq" id="WP_152216730.1">
    <property type="nucleotide sequence ID" value="NZ_JBAQYD010000274.1"/>
</dbReference>
<dbReference type="EMBL" id="WESC01000011">
    <property type="protein sequence ID" value="KAB7739274.1"/>
    <property type="molecule type" value="Genomic_DNA"/>
</dbReference>
<dbReference type="GO" id="GO:0016740">
    <property type="term" value="F:transferase activity"/>
    <property type="evidence" value="ECO:0007669"/>
    <property type="project" value="UniProtKB-KW"/>
</dbReference>
<dbReference type="AlphaFoldDB" id="A0A6N6VEV2"/>
<evidence type="ECO:0000313" key="4">
    <source>
        <dbReference type="EMBL" id="KAB7739274.1"/>
    </source>
</evidence>